<dbReference type="Pfam" id="PF00173">
    <property type="entry name" value="Cyt-b5"/>
    <property type="match status" value="1"/>
</dbReference>
<evidence type="ECO:0000313" key="5">
    <source>
        <dbReference type="EMBL" id="OAA53863.1"/>
    </source>
</evidence>
<evidence type="ECO:0000259" key="3">
    <source>
        <dbReference type="PROSITE" id="PS50255"/>
    </source>
</evidence>
<evidence type="ECO:0000256" key="1">
    <source>
        <dbReference type="ARBA" id="ARBA00001917"/>
    </source>
</evidence>
<dbReference type="PANTHER" id="PTHR10578:SF104">
    <property type="entry name" value="CYTOCHROME B2, MITOCHONDRIAL-RELATED"/>
    <property type="match status" value="1"/>
</dbReference>
<evidence type="ECO:0000313" key="6">
    <source>
        <dbReference type="Proteomes" id="UP000076744"/>
    </source>
</evidence>
<dbReference type="InterPro" id="IPR036400">
    <property type="entry name" value="Cyt_B5-like_heme/steroid_sf"/>
</dbReference>
<keyword evidence="6" id="KW-1185">Reference proteome</keyword>
<sequence>MARKVSVSEVRKHTTNDDCWIVVDNHVYDMTDFAPTHPGGAQIIYSYAGQDASDQYNAVHAPSLISKTLSPERQLGQLDKTSISADWKTSNATASSTATAGKQPPLSSILNLHDFEAAAKASFSAQSWAYIDSASNDCITRDANIDVLRRIWFRPLVMRDVARVRTLTSLFGSAMAMPCVSTAASYPLDEVLAATPEGRRAWFQLYVDKDRRKTEALLRAVTRSGKVGAVFVTVDLPVISKREADERAQEGGRAGLARQTATFIDPRLSWEDVPWIRRHTDLPIVIKGVQRWEDAARAMRCGCDGIAVSNHGGRAADGAQPAVVTLLELHRYAPEVFARMAVLVDGGFRRGADVVKAVCLGAAAVGVGRPFLYALGYGEEGVVHAANVLREEIEVAMRLCGMTDLMADASPRYLNTKLVDGYVVDGRDSYLGEPRRITAKI</sequence>
<dbReference type="GO" id="GO:0016491">
    <property type="term" value="F:oxidoreductase activity"/>
    <property type="evidence" value="ECO:0007669"/>
    <property type="project" value="UniProtKB-KW"/>
</dbReference>
<dbReference type="AlphaFoldDB" id="A0A167M395"/>
<dbReference type="Pfam" id="PF01070">
    <property type="entry name" value="FMN_dh"/>
    <property type="match status" value="1"/>
</dbReference>
<feature type="domain" description="Cytochrome b5 heme-binding" evidence="3">
    <location>
        <begin position="2"/>
        <end position="79"/>
    </location>
</feature>
<dbReference type="Gene3D" id="3.10.120.10">
    <property type="entry name" value="Cytochrome b5-like heme/steroid binding domain"/>
    <property type="match status" value="1"/>
</dbReference>
<dbReference type="InterPro" id="IPR037396">
    <property type="entry name" value="FMN_HAD"/>
</dbReference>
<dbReference type="PANTHER" id="PTHR10578">
    <property type="entry name" value="S -2-HYDROXY-ACID OXIDASE-RELATED"/>
    <property type="match status" value="1"/>
</dbReference>
<dbReference type="PRINTS" id="PR00363">
    <property type="entry name" value="CYTOCHROMEB5"/>
</dbReference>
<accession>A0A167M395</accession>
<dbReference type="Proteomes" id="UP000076744">
    <property type="component" value="Unassembled WGS sequence"/>
</dbReference>
<dbReference type="SUPFAM" id="SSF55856">
    <property type="entry name" value="Cytochrome b5-like heme/steroid binding domain"/>
    <property type="match status" value="1"/>
</dbReference>
<proteinExistence type="predicted"/>
<dbReference type="EMBL" id="AZHB01000032">
    <property type="protein sequence ID" value="OAA53863.1"/>
    <property type="molecule type" value="Genomic_DNA"/>
</dbReference>
<dbReference type="GeneID" id="30024857"/>
<comment type="caution">
    <text evidence="5">The sequence shown here is derived from an EMBL/GenBank/DDBJ whole genome shotgun (WGS) entry which is preliminary data.</text>
</comment>
<reference evidence="5 6" key="1">
    <citation type="journal article" date="2016" name="Genome Biol. Evol.">
        <title>Divergent and convergent evolution of fungal pathogenicity.</title>
        <authorList>
            <person name="Shang Y."/>
            <person name="Xiao G."/>
            <person name="Zheng P."/>
            <person name="Cen K."/>
            <person name="Zhan S."/>
            <person name="Wang C."/>
        </authorList>
    </citation>
    <scope>NUCLEOTIDE SEQUENCE [LARGE SCALE GENOMIC DNA]</scope>
    <source>
        <strain evidence="5 6">ARSEF 2679</strain>
    </source>
</reference>
<evidence type="ECO:0000256" key="2">
    <source>
        <dbReference type="ARBA" id="ARBA00023002"/>
    </source>
</evidence>
<dbReference type="PROSITE" id="PS51349">
    <property type="entry name" value="FMN_HYDROXY_ACID_DH_2"/>
    <property type="match status" value="1"/>
</dbReference>
<dbReference type="InterPro" id="IPR000262">
    <property type="entry name" value="FMN-dep_DH"/>
</dbReference>
<dbReference type="InterPro" id="IPR001199">
    <property type="entry name" value="Cyt_B5-like_heme/steroid-bd"/>
</dbReference>
<dbReference type="OrthoDB" id="1925334at2759"/>
<dbReference type="FunFam" id="3.10.120.10:FF:000009">
    <property type="entry name" value="Cytochrome b2, mitochondrial, putative"/>
    <property type="match status" value="1"/>
</dbReference>
<dbReference type="STRING" id="1081104.A0A167M395"/>
<dbReference type="RefSeq" id="XP_018700632.1">
    <property type="nucleotide sequence ID" value="XM_018852168.1"/>
</dbReference>
<name>A0A167M395_CORFA</name>
<dbReference type="InterPro" id="IPR013785">
    <property type="entry name" value="Aldolase_TIM"/>
</dbReference>
<feature type="domain" description="FMN hydroxy acid dehydrogenase" evidence="4">
    <location>
        <begin position="104"/>
        <end position="418"/>
    </location>
</feature>
<evidence type="ECO:0000259" key="4">
    <source>
        <dbReference type="PROSITE" id="PS51349"/>
    </source>
</evidence>
<protein>
    <submittedName>
        <fullName evidence="5">Cytochrome b2</fullName>
    </submittedName>
</protein>
<keyword evidence="2" id="KW-0560">Oxidoreductase</keyword>
<comment type="cofactor">
    <cofactor evidence="1">
        <name>FMN</name>
        <dbReference type="ChEBI" id="CHEBI:58210"/>
    </cofactor>
</comment>
<dbReference type="Gene3D" id="3.20.20.70">
    <property type="entry name" value="Aldolase class I"/>
    <property type="match status" value="2"/>
</dbReference>
<dbReference type="SMART" id="SM01117">
    <property type="entry name" value="Cyt-b5"/>
    <property type="match status" value="1"/>
</dbReference>
<dbReference type="PROSITE" id="PS50255">
    <property type="entry name" value="CYTOCHROME_B5_2"/>
    <property type="match status" value="1"/>
</dbReference>
<organism evidence="5 6">
    <name type="scientific">Cordyceps fumosorosea (strain ARSEF 2679)</name>
    <name type="common">Isaria fumosorosea</name>
    <dbReference type="NCBI Taxonomy" id="1081104"/>
    <lineage>
        <taxon>Eukaryota</taxon>
        <taxon>Fungi</taxon>
        <taxon>Dikarya</taxon>
        <taxon>Ascomycota</taxon>
        <taxon>Pezizomycotina</taxon>
        <taxon>Sordariomycetes</taxon>
        <taxon>Hypocreomycetidae</taxon>
        <taxon>Hypocreales</taxon>
        <taxon>Cordycipitaceae</taxon>
        <taxon>Cordyceps</taxon>
    </lineage>
</organism>
<gene>
    <name evidence="5" type="ORF">ISF_08565</name>
</gene>
<dbReference type="SUPFAM" id="SSF51395">
    <property type="entry name" value="FMN-linked oxidoreductases"/>
    <property type="match status" value="1"/>
</dbReference>